<keyword evidence="1" id="KW-0472">Membrane</keyword>
<organism evidence="2 3">
    <name type="scientific">Lutibacter holmesii</name>
    <dbReference type="NCBI Taxonomy" id="1137985"/>
    <lineage>
        <taxon>Bacteria</taxon>
        <taxon>Pseudomonadati</taxon>
        <taxon>Bacteroidota</taxon>
        <taxon>Flavobacteriia</taxon>
        <taxon>Flavobacteriales</taxon>
        <taxon>Flavobacteriaceae</taxon>
        <taxon>Lutibacter</taxon>
    </lineage>
</organism>
<accession>A0ABW3WPR2</accession>
<feature type="transmembrane region" description="Helical" evidence="1">
    <location>
        <begin position="7"/>
        <end position="26"/>
    </location>
</feature>
<keyword evidence="1" id="KW-0812">Transmembrane</keyword>
<keyword evidence="1" id="KW-1133">Transmembrane helix</keyword>
<reference evidence="3" key="1">
    <citation type="journal article" date="2019" name="Int. J. Syst. Evol. Microbiol.">
        <title>The Global Catalogue of Microorganisms (GCM) 10K type strain sequencing project: providing services to taxonomists for standard genome sequencing and annotation.</title>
        <authorList>
            <consortium name="The Broad Institute Genomics Platform"/>
            <consortium name="The Broad Institute Genome Sequencing Center for Infectious Disease"/>
            <person name="Wu L."/>
            <person name="Ma J."/>
        </authorList>
    </citation>
    <scope>NUCLEOTIDE SEQUENCE [LARGE SCALE GENOMIC DNA]</scope>
    <source>
        <strain evidence="3">CCUG 62221</strain>
    </source>
</reference>
<sequence length="302" mass="35579">MKLFLKYILVFGIIFFTLEKGLYYFIHNAPNKEYDKRLQLILDGEMEKDLVIIGSSRGANNISAKQLEDQTGLSTYNLSYRGSNVTFHEFILEALLLHNKKPKKVLLVIDNGHQFLIENSLKFRYDRLSPLKNYSWINDKLIKSNKKSYISKFLYSLKIDRKDFSLKPKIVYPINIMTSHGSKLLKARSTDTLAFFKKPKGYDITKENPDYLKSFKSMQKTCKTHNIDLYFVFTPAYQEFDTDFLKRFKKLINTEEHLIVYDTICDDYKNNLFFRDHTHMFSIGAEIFTSEISVFFNSKTKK</sequence>
<dbReference type="EMBL" id="JBHTMV010000004">
    <property type="protein sequence ID" value="MFD1294259.1"/>
    <property type="molecule type" value="Genomic_DNA"/>
</dbReference>
<comment type="caution">
    <text evidence="2">The sequence shown here is derived from an EMBL/GenBank/DDBJ whole genome shotgun (WGS) entry which is preliminary data.</text>
</comment>
<dbReference type="RefSeq" id="WP_386809450.1">
    <property type="nucleotide sequence ID" value="NZ_JBHTMV010000004.1"/>
</dbReference>
<gene>
    <name evidence="2" type="ORF">ACFQ5N_10465</name>
</gene>
<evidence type="ECO:0000313" key="3">
    <source>
        <dbReference type="Proteomes" id="UP001597241"/>
    </source>
</evidence>
<keyword evidence="3" id="KW-1185">Reference proteome</keyword>
<dbReference type="Proteomes" id="UP001597241">
    <property type="component" value="Unassembled WGS sequence"/>
</dbReference>
<evidence type="ECO:0000313" key="2">
    <source>
        <dbReference type="EMBL" id="MFD1294259.1"/>
    </source>
</evidence>
<evidence type="ECO:0008006" key="4">
    <source>
        <dbReference type="Google" id="ProtNLM"/>
    </source>
</evidence>
<name>A0ABW3WPR2_9FLAO</name>
<protein>
    <recommendedName>
        <fullName evidence="4">DUF1574 domain-containing protein</fullName>
    </recommendedName>
</protein>
<evidence type="ECO:0000256" key="1">
    <source>
        <dbReference type="SAM" id="Phobius"/>
    </source>
</evidence>
<proteinExistence type="predicted"/>